<dbReference type="OrthoDB" id="10258156at2759"/>
<accession>A0A4Q9MM33</accession>
<feature type="region of interest" description="Disordered" evidence="1">
    <location>
        <begin position="414"/>
        <end position="433"/>
    </location>
</feature>
<dbReference type="InterPro" id="IPR025714">
    <property type="entry name" value="Methyltranfer_dom"/>
</dbReference>
<name>A0A4Q9MM33_9APHY</name>
<feature type="domain" description="Methyltransferase" evidence="2">
    <location>
        <begin position="141"/>
        <end position="345"/>
    </location>
</feature>
<dbReference type="EMBL" id="ML143437">
    <property type="protein sequence ID" value="TBU27066.1"/>
    <property type="molecule type" value="Genomic_DNA"/>
</dbReference>
<evidence type="ECO:0000256" key="1">
    <source>
        <dbReference type="SAM" id="MobiDB-lite"/>
    </source>
</evidence>
<evidence type="ECO:0000259" key="2">
    <source>
        <dbReference type="Pfam" id="PF13679"/>
    </source>
</evidence>
<dbReference type="Pfam" id="PF13679">
    <property type="entry name" value="Methyltransf_32"/>
    <property type="match status" value="1"/>
</dbReference>
<dbReference type="Proteomes" id="UP000292957">
    <property type="component" value="Unassembled WGS sequence"/>
</dbReference>
<evidence type="ECO:0000313" key="3">
    <source>
        <dbReference type="EMBL" id="TBU27066.1"/>
    </source>
</evidence>
<organism evidence="3">
    <name type="scientific">Dichomitus squalens</name>
    <dbReference type="NCBI Taxonomy" id="114155"/>
    <lineage>
        <taxon>Eukaryota</taxon>
        <taxon>Fungi</taxon>
        <taxon>Dikarya</taxon>
        <taxon>Basidiomycota</taxon>
        <taxon>Agaricomycotina</taxon>
        <taxon>Agaricomycetes</taxon>
        <taxon>Polyporales</taxon>
        <taxon>Polyporaceae</taxon>
        <taxon>Dichomitus</taxon>
    </lineage>
</organism>
<feature type="region of interest" description="Disordered" evidence="1">
    <location>
        <begin position="215"/>
        <end position="249"/>
    </location>
</feature>
<dbReference type="InterPro" id="IPR052220">
    <property type="entry name" value="METTL25"/>
</dbReference>
<protein>
    <recommendedName>
        <fullName evidence="2">Methyltransferase domain-containing protein</fullName>
    </recommendedName>
</protein>
<proteinExistence type="predicted"/>
<dbReference type="PANTHER" id="PTHR12496">
    <property type="entry name" value="CGI-41 METHYLTRANSFERASE"/>
    <property type="match status" value="1"/>
</dbReference>
<reference evidence="3" key="1">
    <citation type="submission" date="2019-01" db="EMBL/GenBank/DDBJ databases">
        <title>Draft genome sequences of three monokaryotic isolates of the white-rot basidiomycete fungus Dichomitus squalens.</title>
        <authorList>
            <consortium name="DOE Joint Genome Institute"/>
            <person name="Lopez S.C."/>
            <person name="Andreopoulos B."/>
            <person name="Pangilinan J."/>
            <person name="Lipzen A."/>
            <person name="Riley R."/>
            <person name="Ahrendt S."/>
            <person name="Ng V."/>
            <person name="Barry K."/>
            <person name="Daum C."/>
            <person name="Grigoriev I.V."/>
            <person name="Hilden K.S."/>
            <person name="Makela M.R."/>
            <person name="de Vries R.P."/>
        </authorList>
    </citation>
    <scope>NUCLEOTIDE SEQUENCE [LARGE SCALE GENOMIC DNA]</scope>
    <source>
        <strain evidence="3">OM18370.1</strain>
    </source>
</reference>
<gene>
    <name evidence="3" type="ORF">BD311DRAFT_697407</name>
</gene>
<dbReference type="PANTHER" id="PTHR12496:SF0">
    <property type="entry name" value="METHYLTRANSFERASE DOMAIN-CONTAINING PROTEIN"/>
    <property type="match status" value="1"/>
</dbReference>
<dbReference type="AlphaFoldDB" id="A0A4Q9MM33"/>
<sequence length="540" mass="60067">MADSLASVIDQLTSISHFLSQPLVSTLFHYHPNNLGQSSFDPPPEWEGWWDWAGGECEAEVGTELDDPWLLLLKFYDSRVSGHECSDKTSSVPPILRSLINDACRLALPRDIGYVYPDGRCSITQLPNDLKSQALPGMSPKKAHEVVQMVGFLETLLSFQSSLGSLNHVVDIGAGQVRRTFHMRAYVSRMLRDRLNLHVLALDWSEVQKRGASRKDASKIARRARPTQREVVNADTASPASDTRRTALGPKAGSMTYVTTRIDADSLVSATDAWVEDRQAVISNNDATPEVTPVLFIGLHACGSLTTDIIRAFLSARRAGTSLRSTSWMPHGAVIVGCCYNLMRSEDFPLSRTVRSCSPDSVTFCLSPSHLQLAAQVPSQWLRSQQSLGSARLAMRKIAWRALLEDHLQETQDDVGHERLGSEANDGGTAEMHRNRRKRLGRLNDQAFANWETFADVVRTKLHLQLADWSRPPSRVERRIEVMHMLRCIVGPVVEAYILLDRFAWITEELKGTPMAVELVNLFDQASGSGRNIAIVIHPS</sequence>